<dbReference type="PROSITE" id="PS50990">
    <property type="entry name" value="PEPTIDASE_C39"/>
    <property type="match status" value="1"/>
</dbReference>
<feature type="chain" id="PRO_5037357390" evidence="1">
    <location>
        <begin position="27"/>
        <end position="237"/>
    </location>
</feature>
<proteinExistence type="predicted"/>
<keyword evidence="1" id="KW-0732">Signal</keyword>
<evidence type="ECO:0000313" key="3">
    <source>
        <dbReference type="EMBL" id="MBI3127151.1"/>
    </source>
</evidence>
<feature type="domain" description="Peptidase C39" evidence="2">
    <location>
        <begin position="60"/>
        <end position="192"/>
    </location>
</feature>
<dbReference type="Proteomes" id="UP000782312">
    <property type="component" value="Unassembled WGS sequence"/>
</dbReference>
<feature type="signal peptide" evidence="1">
    <location>
        <begin position="1"/>
        <end position="26"/>
    </location>
</feature>
<dbReference type="EMBL" id="JACPUR010000016">
    <property type="protein sequence ID" value="MBI3127151.1"/>
    <property type="molecule type" value="Genomic_DNA"/>
</dbReference>
<evidence type="ECO:0000313" key="4">
    <source>
        <dbReference type="Proteomes" id="UP000782312"/>
    </source>
</evidence>
<organism evidence="3 4">
    <name type="scientific">Tectimicrobiota bacterium</name>
    <dbReference type="NCBI Taxonomy" id="2528274"/>
    <lineage>
        <taxon>Bacteria</taxon>
        <taxon>Pseudomonadati</taxon>
        <taxon>Nitrospinota/Tectimicrobiota group</taxon>
        <taxon>Candidatus Tectimicrobiota</taxon>
    </lineage>
</organism>
<reference evidence="3" key="1">
    <citation type="submission" date="2020-07" db="EMBL/GenBank/DDBJ databases">
        <title>Huge and variable diversity of episymbiotic CPR bacteria and DPANN archaea in groundwater ecosystems.</title>
        <authorList>
            <person name="He C.Y."/>
            <person name="Keren R."/>
            <person name="Whittaker M."/>
            <person name="Farag I.F."/>
            <person name="Doudna J."/>
            <person name="Cate J.H.D."/>
            <person name="Banfield J.F."/>
        </authorList>
    </citation>
    <scope>NUCLEOTIDE SEQUENCE</scope>
    <source>
        <strain evidence="3">NC_groundwater_763_Ag_S-0.2um_68_21</strain>
    </source>
</reference>
<gene>
    <name evidence="3" type="ORF">HYZ11_06075</name>
</gene>
<dbReference type="GO" id="GO:0016020">
    <property type="term" value="C:membrane"/>
    <property type="evidence" value="ECO:0007669"/>
    <property type="project" value="InterPro"/>
</dbReference>
<dbReference type="InterPro" id="IPR005074">
    <property type="entry name" value="Peptidase_C39"/>
</dbReference>
<sequence length="237" mass="25873">MNTCAKTAVACAACLLALTLSMPAGEASVVAIPGAGGGIRLNNIHVKTLVDMRFKQIVRQQYDVSCGAAAVATLLKHYFGREQATEEDVLRSMIKIGDQEKIQRFGFSLLEMKKYTEMLGYTSRGFRLKNIDVLTRLKVPVITLTNVRGYAHFVVVKGVRGNRAYIADPAFGNRAVPLDEFEASWNQVILIVIGNSVTADNTFELQDAVKTENSTLASILSRVSFIHTTVTPGVGEF</sequence>
<dbReference type="AlphaFoldDB" id="A0A932MPH4"/>
<protein>
    <submittedName>
        <fullName evidence="3">C39 family peptidase</fullName>
    </submittedName>
</protein>
<dbReference type="GO" id="GO:0006508">
    <property type="term" value="P:proteolysis"/>
    <property type="evidence" value="ECO:0007669"/>
    <property type="project" value="InterPro"/>
</dbReference>
<dbReference type="Gene3D" id="3.90.70.10">
    <property type="entry name" value="Cysteine proteinases"/>
    <property type="match status" value="1"/>
</dbReference>
<evidence type="ECO:0000256" key="1">
    <source>
        <dbReference type="SAM" id="SignalP"/>
    </source>
</evidence>
<name>A0A932MPH4_UNCTE</name>
<accession>A0A932MPH4</accession>
<dbReference type="GO" id="GO:0008233">
    <property type="term" value="F:peptidase activity"/>
    <property type="evidence" value="ECO:0007669"/>
    <property type="project" value="InterPro"/>
</dbReference>
<dbReference type="GO" id="GO:0005524">
    <property type="term" value="F:ATP binding"/>
    <property type="evidence" value="ECO:0007669"/>
    <property type="project" value="InterPro"/>
</dbReference>
<dbReference type="Pfam" id="PF03412">
    <property type="entry name" value="Peptidase_C39"/>
    <property type="match status" value="1"/>
</dbReference>
<evidence type="ECO:0000259" key="2">
    <source>
        <dbReference type="PROSITE" id="PS50990"/>
    </source>
</evidence>
<dbReference type="CDD" id="cd02423">
    <property type="entry name" value="Peptidase_C39G"/>
    <property type="match status" value="1"/>
</dbReference>
<comment type="caution">
    <text evidence="3">The sequence shown here is derived from an EMBL/GenBank/DDBJ whole genome shotgun (WGS) entry which is preliminary data.</text>
</comment>